<dbReference type="InterPro" id="IPR016181">
    <property type="entry name" value="Acyl_CoA_acyltransferase"/>
</dbReference>
<dbReference type="STRING" id="1383.IV60_GL001138"/>
<dbReference type="InterPro" id="IPR000182">
    <property type="entry name" value="GNAT_dom"/>
</dbReference>
<dbReference type="GO" id="GO:0016747">
    <property type="term" value="F:acyltransferase activity, transferring groups other than amino-acyl groups"/>
    <property type="evidence" value="ECO:0007669"/>
    <property type="project" value="InterPro"/>
</dbReference>
<organism evidence="5 6">
    <name type="scientific">Lancefieldella rimae (strain ATCC 49626 / DSM 7090 / CCUG 31168 / NBRC 15546 / VPI D140H-11A)</name>
    <name type="common">Atopobium rimae</name>
    <dbReference type="NCBI Taxonomy" id="553184"/>
    <lineage>
        <taxon>Bacteria</taxon>
        <taxon>Bacillati</taxon>
        <taxon>Actinomycetota</taxon>
        <taxon>Coriobacteriia</taxon>
        <taxon>Coriobacteriales</taxon>
        <taxon>Atopobiaceae</taxon>
        <taxon>Lancefieldella</taxon>
    </lineage>
</organism>
<dbReference type="AlphaFoldDB" id="B9CNI7"/>
<dbReference type="RefSeq" id="WP_003150405.1">
    <property type="nucleotide sequence ID" value="NZ_ACFE01000004.1"/>
</dbReference>
<dbReference type="Gene3D" id="3.40.630.30">
    <property type="match status" value="1"/>
</dbReference>
<protein>
    <submittedName>
        <fullName evidence="5">Acetyltransferase, GNAT family</fullName>
    </submittedName>
</protein>
<evidence type="ECO:0000256" key="1">
    <source>
        <dbReference type="ARBA" id="ARBA00022679"/>
    </source>
</evidence>
<dbReference type="Pfam" id="PF13302">
    <property type="entry name" value="Acetyltransf_3"/>
    <property type="match status" value="1"/>
</dbReference>
<dbReference type="PANTHER" id="PTHR43792:SF8">
    <property type="entry name" value="[RIBOSOMAL PROTEIN US5]-ALANINE N-ACETYLTRANSFERASE"/>
    <property type="match status" value="1"/>
</dbReference>
<dbReference type="EMBL" id="ACFE01000004">
    <property type="protein sequence ID" value="EEE16909.1"/>
    <property type="molecule type" value="Genomic_DNA"/>
</dbReference>
<dbReference type="SUPFAM" id="SSF55729">
    <property type="entry name" value="Acyl-CoA N-acyltransferases (Nat)"/>
    <property type="match status" value="1"/>
</dbReference>
<evidence type="ECO:0000256" key="2">
    <source>
        <dbReference type="ARBA" id="ARBA00023315"/>
    </source>
</evidence>
<dbReference type="PANTHER" id="PTHR43792">
    <property type="entry name" value="GNAT FAMILY, PUTATIVE (AFU_ORTHOLOGUE AFUA_3G00765)-RELATED-RELATED"/>
    <property type="match status" value="1"/>
</dbReference>
<evidence type="ECO:0000313" key="6">
    <source>
        <dbReference type="Proteomes" id="UP000004070"/>
    </source>
</evidence>
<proteinExistence type="inferred from homology"/>
<evidence type="ECO:0000256" key="3">
    <source>
        <dbReference type="ARBA" id="ARBA00038502"/>
    </source>
</evidence>
<dbReference type="InterPro" id="IPR051531">
    <property type="entry name" value="N-acetyltransferase"/>
</dbReference>
<dbReference type="eggNOG" id="COG1670">
    <property type="taxonomic scope" value="Bacteria"/>
</dbReference>
<keyword evidence="2" id="KW-0012">Acyltransferase</keyword>
<dbReference type="Proteomes" id="UP000004070">
    <property type="component" value="Unassembled WGS sequence"/>
</dbReference>
<feature type="domain" description="N-acetyltransferase" evidence="4">
    <location>
        <begin position="8"/>
        <end position="166"/>
    </location>
</feature>
<name>B9CNI7_LANR4</name>
<comment type="similarity">
    <text evidence="3">Belongs to the acetyltransferase family. RimJ subfamily.</text>
</comment>
<evidence type="ECO:0000259" key="4">
    <source>
        <dbReference type="PROSITE" id="PS51186"/>
    </source>
</evidence>
<comment type="caution">
    <text evidence="5">The sequence shown here is derived from an EMBL/GenBank/DDBJ whole genome shotgun (WGS) entry which is preliminary data.</text>
</comment>
<evidence type="ECO:0000313" key="5">
    <source>
        <dbReference type="EMBL" id="EEE16909.1"/>
    </source>
</evidence>
<dbReference type="PROSITE" id="PS51186">
    <property type="entry name" value="GNAT"/>
    <property type="match status" value="1"/>
</dbReference>
<gene>
    <name evidence="5" type="ORF">ATORI0001_0036</name>
</gene>
<sequence>MIFETERLILRPWELADAEYLFQYASHPDVGPIAGWSPHTSVENSREIIENILSAPETYAVVLKELSHPVGSIGLMIGSASNIGIPDTEGEIGYWIGVPFWGQGLIPEATRKIMQHGFEDLGLQRLWCGYFDGNIKSKRVQEKCGFIYHHTANNVPCAIEGLLRTEHITCITRQEWERLR</sequence>
<keyword evidence="1 5" id="KW-0808">Transferase</keyword>
<dbReference type="GeneID" id="84905024"/>
<accession>B9CNI7</accession>
<reference evidence="5 6" key="1">
    <citation type="submission" date="2009-01" db="EMBL/GenBank/DDBJ databases">
        <authorList>
            <person name="Madupu R."/>
            <person name="Sebastian Y."/>
            <person name="Durkin A.S."/>
            <person name="Torralba M."/>
            <person name="Methe B."/>
            <person name="Sutton G.G."/>
            <person name="Strausberg R.L."/>
            <person name="Nelson K.E."/>
        </authorList>
    </citation>
    <scope>NUCLEOTIDE SEQUENCE [LARGE SCALE GENOMIC DNA]</scope>
    <source>
        <strain evidence="5 6">ATCC 49626</strain>
    </source>
</reference>